<reference evidence="2" key="1">
    <citation type="submission" date="2021-03" db="EMBL/GenBank/DDBJ databases">
        <authorList>
            <person name="Palmer J.M."/>
        </authorList>
    </citation>
    <scope>NUCLEOTIDE SEQUENCE</scope>
    <source>
        <strain evidence="2">ARV_011</strain>
    </source>
</reference>
<evidence type="ECO:0000313" key="2">
    <source>
        <dbReference type="EMBL" id="KAG7195474.1"/>
    </source>
</evidence>
<evidence type="ECO:0000313" key="3">
    <source>
        <dbReference type="Proteomes" id="UP000790833"/>
    </source>
</evidence>
<gene>
    <name evidence="2" type="ORF">KQ657_003237</name>
</gene>
<protein>
    <submittedName>
        <fullName evidence="2">Uncharacterized protein</fullName>
    </submittedName>
</protein>
<proteinExistence type="predicted"/>
<accession>A0A9P7VCS1</accession>
<feature type="compositionally biased region" description="Polar residues" evidence="1">
    <location>
        <begin position="264"/>
        <end position="276"/>
    </location>
</feature>
<comment type="caution">
    <text evidence="2">The sequence shown here is derived from an EMBL/GenBank/DDBJ whole genome shotgun (WGS) entry which is preliminary data.</text>
</comment>
<feature type="region of interest" description="Disordered" evidence="1">
    <location>
        <begin position="217"/>
        <end position="276"/>
    </location>
</feature>
<feature type="compositionally biased region" description="Polar residues" evidence="1">
    <location>
        <begin position="217"/>
        <end position="247"/>
    </location>
</feature>
<dbReference type="AlphaFoldDB" id="A0A9P7VCS1"/>
<dbReference type="EMBL" id="JAHMUF010000003">
    <property type="protein sequence ID" value="KAG7195474.1"/>
    <property type="molecule type" value="Genomic_DNA"/>
</dbReference>
<dbReference type="GeneID" id="66116611"/>
<keyword evidence="3" id="KW-1185">Reference proteome</keyword>
<sequence length="276" mass="30450">MTSVMVVPLDFKSKDKVKNVSINLILNTSRTQRKSEDATSMTSAGQKSPITPPPKLPPIDKSMFPRTLQPISKTNASHVSLPTQTATVPIRKSKADFTSKEELLGINEPMERASEEISWNPNDPSGSPDRINRQAQTVFMEPSGNYWYGIQPQSVYFDQNKQPVFVQNPHSEPHPIQMLPGQPVTVQQKPQAHQSQIPLISQAHYLPIGQVSGFPTISVSPGEHNNSLNSTYPHQAPARSSISQQGYVLSPPHFLLPGTVVKPETQSDSTTDTQKK</sequence>
<evidence type="ECO:0000256" key="1">
    <source>
        <dbReference type="SAM" id="MobiDB-lite"/>
    </source>
</evidence>
<organism evidence="2 3">
    <name type="scientific">Scheffersomyces spartinae</name>
    <dbReference type="NCBI Taxonomy" id="45513"/>
    <lineage>
        <taxon>Eukaryota</taxon>
        <taxon>Fungi</taxon>
        <taxon>Dikarya</taxon>
        <taxon>Ascomycota</taxon>
        <taxon>Saccharomycotina</taxon>
        <taxon>Pichiomycetes</taxon>
        <taxon>Debaryomycetaceae</taxon>
        <taxon>Scheffersomyces</taxon>
    </lineage>
</organism>
<dbReference type="RefSeq" id="XP_043051019.1">
    <property type="nucleotide sequence ID" value="XM_043193967.1"/>
</dbReference>
<feature type="region of interest" description="Disordered" evidence="1">
    <location>
        <begin position="27"/>
        <end position="65"/>
    </location>
</feature>
<feature type="compositionally biased region" description="Polar residues" evidence="1">
    <location>
        <begin position="38"/>
        <end position="48"/>
    </location>
</feature>
<name>A0A9P7VCS1_9ASCO</name>
<dbReference type="Proteomes" id="UP000790833">
    <property type="component" value="Unassembled WGS sequence"/>
</dbReference>